<dbReference type="GO" id="GO:0043565">
    <property type="term" value="F:sequence-specific DNA binding"/>
    <property type="evidence" value="ECO:0007669"/>
    <property type="project" value="InterPro"/>
</dbReference>
<keyword evidence="2 9" id="KW-0863">Zinc-finger</keyword>
<dbReference type="AlphaFoldDB" id="A0AAU9WGU4"/>
<keyword evidence="8 9" id="KW-0539">Nucleus</keyword>
<dbReference type="InterPro" id="IPR035500">
    <property type="entry name" value="NHR-like_dom_sf"/>
</dbReference>
<evidence type="ECO:0000259" key="11">
    <source>
        <dbReference type="PROSITE" id="PS51030"/>
    </source>
</evidence>
<dbReference type="InterPro" id="IPR001723">
    <property type="entry name" value="Nuclear_hrmn_rcpt"/>
</dbReference>
<dbReference type="PANTHER" id="PTHR24083">
    <property type="entry name" value="NUCLEAR HORMONE RECEPTOR"/>
    <property type="match status" value="1"/>
</dbReference>
<comment type="similarity">
    <text evidence="9">Belongs to the nuclear hormone receptor family.</text>
</comment>
<reference evidence="13 14" key="1">
    <citation type="submission" date="2022-05" db="EMBL/GenBank/DDBJ databases">
        <authorList>
            <consortium name="Genoscope - CEA"/>
            <person name="William W."/>
        </authorList>
    </citation>
    <scope>NUCLEOTIDE SEQUENCE [LARGE SCALE GENOMIC DNA]</scope>
</reference>
<dbReference type="PROSITE" id="PS51030">
    <property type="entry name" value="NUCLEAR_REC_DBD_2"/>
    <property type="match status" value="1"/>
</dbReference>
<dbReference type="Gene3D" id="1.10.565.10">
    <property type="entry name" value="Retinoid X Receptor"/>
    <property type="match status" value="1"/>
</dbReference>
<evidence type="ECO:0000256" key="5">
    <source>
        <dbReference type="ARBA" id="ARBA00023125"/>
    </source>
</evidence>
<dbReference type="GO" id="GO:0008270">
    <property type="term" value="F:zinc ion binding"/>
    <property type="evidence" value="ECO:0007669"/>
    <property type="project" value="UniProtKB-KW"/>
</dbReference>
<dbReference type="SMART" id="SM00430">
    <property type="entry name" value="HOLI"/>
    <property type="match status" value="1"/>
</dbReference>
<dbReference type="PRINTS" id="PR00047">
    <property type="entry name" value="STROIDFINGER"/>
</dbReference>
<dbReference type="GO" id="GO:0003700">
    <property type="term" value="F:DNA-binding transcription factor activity"/>
    <property type="evidence" value="ECO:0007669"/>
    <property type="project" value="InterPro"/>
</dbReference>
<dbReference type="Gene3D" id="3.30.50.10">
    <property type="entry name" value="Erythroid Transcription Factor GATA-1, subunit A"/>
    <property type="match status" value="1"/>
</dbReference>
<evidence type="ECO:0000256" key="9">
    <source>
        <dbReference type="RuleBase" id="RU004334"/>
    </source>
</evidence>
<dbReference type="InterPro" id="IPR001628">
    <property type="entry name" value="Znf_hrmn_rcpt"/>
</dbReference>
<keyword evidence="3 9" id="KW-0862">Zinc</keyword>
<evidence type="ECO:0000256" key="8">
    <source>
        <dbReference type="ARBA" id="ARBA00023242"/>
    </source>
</evidence>
<dbReference type="Proteomes" id="UP001159428">
    <property type="component" value="Unassembled WGS sequence"/>
</dbReference>
<evidence type="ECO:0000256" key="10">
    <source>
        <dbReference type="SAM" id="MobiDB-lite"/>
    </source>
</evidence>
<protein>
    <submittedName>
        <fullName evidence="13">Uncharacterized protein</fullName>
    </submittedName>
</protein>
<dbReference type="PROSITE" id="PS51843">
    <property type="entry name" value="NR_LBD"/>
    <property type="match status" value="1"/>
</dbReference>
<feature type="region of interest" description="Disordered" evidence="10">
    <location>
        <begin position="123"/>
        <end position="150"/>
    </location>
</feature>
<dbReference type="PRINTS" id="PR00398">
    <property type="entry name" value="STRDHORMONER"/>
</dbReference>
<keyword evidence="1 9" id="KW-0479">Metal-binding</keyword>
<feature type="domain" description="NR LBD" evidence="12">
    <location>
        <begin position="124"/>
        <end position="347"/>
    </location>
</feature>
<accession>A0AAU9WGU4</accession>
<name>A0AAU9WGU4_9CNID</name>
<proteinExistence type="inferred from homology"/>
<keyword evidence="4 9" id="KW-0805">Transcription regulation</keyword>
<dbReference type="Pfam" id="PF00105">
    <property type="entry name" value="zf-C4"/>
    <property type="match status" value="1"/>
</dbReference>
<evidence type="ECO:0000259" key="12">
    <source>
        <dbReference type="PROSITE" id="PS51843"/>
    </source>
</evidence>
<keyword evidence="5 9" id="KW-0238">DNA-binding</keyword>
<evidence type="ECO:0000256" key="3">
    <source>
        <dbReference type="ARBA" id="ARBA00022833"/>
    </source>
</evidence>
<feature type="domain" description="Nuclear receptor" evidence="11">
    <location>
        <begin position="1"/>
        <end position="76"/>
    </location>
</feature>
<dbReference type="SUPFAM" id="SSF57716">
    <property type="entry name" value="Glucocorticoid receptor-like (DNA-binding domain)"/>
    <property type="match status" value="1"/>
</dbReference>
<evidence type="ECO:0000256" key="4">
    <source>
        <dbReference type="ARBA" id="ARBA00023015"/>
    </source>
</evidence>
<keyword evidence="7 9" id="KW-0675">Receptor</keyword>
<dbReference type="CDD" id="cd06916">
    <property type="entry name" value="NR_DBD_like"/>
    <property type="match status" value="1"/>
</dbReference>
<sequence length="358" mass="40743">MEICSVCGDHSTGRHYGANTCEGCKLFFKRSIKKRLYYTCRVAGCCPVNKRFRNSCQYCRMRKCLTVGMKREAVQQTRTNEFEKGRKRHRSRQPLKGDIRREADFVSLSDFVYHLQAVEPYQRPPETKSDTRSIAEDSTAARSESGSVHVATKLPAESTTEIAARLLFMSIHWAKNVRHFAELSHIDQVSLLQENWCKIFVINLVQWAMPFELAPLVADVMEKTASEHVDRVLHNMGKLNEVVFKLVQLGLNRTEFTLLKALVLFNPDNDQLTDLVQIQAIQNKTRNALEEYVRLNRPESSGRFGQLLIKLTSLGAVEPHIIEHVFFNKLIGGASINNLVDDILRANTLISHAKNSAV</sequence>
<dbReference type="Pfam" id="PF00104">
    <property type="entry name" value="Hormone_recep"/>
    <property type="match status" value="1"/>
</dbReference>
<comment type="subcellular location">
    <subcellularLocation>
        <location evidence="9">Nucleus</location>
    </subcellularLocation>
</comment>
<dbReference type="EMBL" id="CALNXJ010000012">
    <property type="protein sequence ID" value="CAH3109861.1"/>
    <property type="molecule type" value="Genomic_DNA"/>
</dbReference>
<evidence type="ECO:0000313" key="14">
    <source>
        <dbReference type="Proteomes" id="UP001159428"/>
    </source>
</evidence>
<evidence type="ECO:0000313" key="13">
    <source>
        <dbReference type="EMBL" id="CAH3109861.1"/>
    </source>
</evidence>
<evidence type="ECO:0000256" key="1">
    <source>
        <dbReference type="ARBA" id="ARBA00022723"/>
    </source>
</evidence>
<dbReference type="InterPro" id="IPR013088">
    <property type="entry name" value="Znf_NHR/GATA"/>
</dbReference>
<dbReference type="PROSITE" id="PS00031">
    <property type="entry name" value="NUCLEAR_REC_DBD_1"/>
    <property type="match status" value="1"/>
</dbReference>
<keyword evidence="14" id="KW-1185">Reference proteome</keyword>
<dbReference type="InterPro" id="IPR050274">
    <property type="entry name" value="Nuclear_hormone_rcpt_NR2"/>
</dbReference>
<dbReference type="SUPFAM" id="SSF48508">
    <property type="entry name" value="Nuclear receptor ligand-binding domain"/>
    <property type="match status" value="1"/>
</dbReference>
<evidence type="ECO:0000256" key="6">
    <source>
        <dbReference type="ARBA" id="ARBA00023163"/>
    </source>
</evidence>
<dbReference type="GO" id="GO:0005634">
    <property type="term" value="C:nucleus"/>
    <property type="evidence" value="ECO:0007669"/>
    <property type="project" value="UniProtKB-SubCell"/>
</dbReference>
<gene>
    <name evidence="13" type="ORF">PMEA_00004018</name>
</gene>
<keyword evidence="6 9" id="KW-0804">Transcription</keyword>
<evidence type="ECO:0000256" key="7">
    <source>
        <dbReference type="ARBA" id="ARBA00023170"/>
    </source>
</evidence>
<evidence type="ECO:0000256" key="2">
    <source>
        <dbReference type="ARBA" id="ARBA00022771"/>
    </source>
</evidence>
<feature type="compositionally biased region" description="Basic and acidic residues" evidence="10">
    <location>
        <begin position="125"/>
        <end position="135"/>
    </location>
</feature>
<dbReference type="SMART" id="SM00399">
    <property type="entry name" value="ZnF_C4"/>
    <property type="match status" value="1"/>
</dbReference>
<dbReference type="InterPro" id="IPR000536">
    <property type="entry name" value="Nucl_hrmn_rcpt_lig-bd"/>
</dbReference>
<comment type="caution">
    <text evidence="13">The sequence shown here is derived from an EMBL/GenBank/DDBJ whole genome shotgun (WGS) entry which is preliminary data.</text>
</comment>
<organism evidence="13 14">
    <name type="scientific">Pocillopora meandrina</name>
    <dbReference type="NCBI Taxonomy" id="46732"/>
    <lineage>
        <taxon>Eukaryota</taxon>
        <taxon>Metazoa</taxon>
        <taxon>Cnidaria</taxon>
        <taxon>Anthozoa</taxon>
        <taxon>Hexacorallia</taxon>
        <taxon>Scleractinia</taxon>
        <taxon>Astrocoeniina</taxon>
        <taxon>Pocilloporidae</taxon>
        <taxon>Pocillopora</taxon>
    </lineage>
</organism>